<keyword evidence="2" id="KW-1185">Reference proteome</keyword>
<evidence type="ECO:0000313" key="1">
    <source>
        <dbReference type="EMBL" id="RMZ97445.1"/>
    </source>
</evidence>
<gene>
    <name evidence="1" type="ORF">BpHYR1_000511</name>
</gene>
<dbReference type="AlphaFoldDB" id="A0A3M7PEB6"/>
<proteinExistence type="predicted"/>
<protein>
    <submittedName>
        <fullName evidence="1">Uncharacterized protein</fullName>
    </submittedName>
</protein>
<evidence type="ECO:0000313" key="2">
    <source>
        <dbReference type="Proteomes" id="UP000276133"/>
    </source>
</evidence>
<organism evidence="1 2">
    <name type="scientific">Brachionus plicatilis</name>
    <name type="common">Marine rotifer</name>
    <name type="synonym">Brachionus muelleri</name>
    <dbReference type="NCBI Taxonomy" id="10195"/>
    <lineage>
        <taxon>Eukaryota</taxon>
        <taxon>Metazoa</taxon>
        <taxon>Spiralia</taxon>
        <taxon>Gnathifera</taxon>
        <taxon>Rotifera</taxon>
        <taxon>Eurotatoria</taxon>
        <taxon>Monogononta</taxon>
        <taxon>Pseudotrocha</taxon>
        <taxon>Ploima</taxon>
        <taxon>Brachionidae</taxon>
        <taxon>Brachionus</taxon>
    </lineage>
</organism>
<dbReference type="EMBL" id="REGN01011414">
    <property type="protein sequence ID" value="RMZ97445.1"/>
    <property type="molecule type" value="Genomic_DNA"/>
</dbReference>
<accession>A0A3M7PEB6</accession>
<comment type="caution">
    <text evidence="1">The sequence shown here is derived from an EMBL/GenBank/DDBJ whole genome shotgun (WGS) entry which is preliminary data.</text>
</comment>
<sequence length="16" mass="2057">MWKFIKFAKSNFPKFH</sequence>
<name>A0A3M7PEB6_BRAPC</name>
<dbReference type="Proteomes" id="UP000276133">
    <property type="component" value="Unassembled WGS sequence"/>
</dbReference>
<reference evidence="1 2" key="1">
    <citation type="journal article" date="2018" name="Sci. Rep.">
        <title>Genomic signatures of local adaptation to the degree of environmental predictability in rotifers.</title>
        <authorList>
            <person name="Franch-Gras L."/>
            <person name="Hahn C."/>
            <person name="Garcia-Roger E.M."/>
            <person name="Carmona M.J."/>
            <person name="Serra M."/>
            <person name="Gomez A."/>
        </authorList>
    </citation>
    <scope>NUCLEOTIDE SEQUENCE [LARGE SCALE GENOMIC DNA]</scope>
    <source>
        <strain evidence="1">HYR1</strain>
    </source>
</reference>